<keyword evidence="2" id="KW-1185">Reference proteome</keyword>
<evidence type="ECO:0000313" key="2">
    <source>
        <dbReference type="Proteomes" id="UP001221142"/>
    </source>
</evidence>
<dbReference type="AlphaFoldDB" id="A0AAD7FFZ1"/>
<sequence>MKQVLECDAAAELSFISNGSSFEWISARNKAETIHRCTVERVIGPEAIESGRLGHGEGERCQIGTRTVLCCGLQLGPTAGRNLGNIEFGSDKNNAVVYGGTQSRAAGSDMKPSTPEMLFENERAPFLEVVCYLRLRPESENSGTVKSGQRARYKWQAAEGDVACHCERKRWTALRPHIAAVETSLRREVCGRQRHRRKQEFSVGVHWRILLCLRRLIRESGSDREGKEGRERDVDVITDVHHHDWLGFQPTPLNPYPVKKSLPHNPRIAHADLRATHVPSHDVLFWPFDNLSSGITANSRSHWFNGVIRLLLTSLFCEINSLVLCLLLERLRNDRATKATCAYDPTMHSFRVTRTAHCVDHSPAVPLEFGPDGERTTAHDPGVFLLLPSTAVSYSRCSKVGPSDDDACMIDIKCPYGTRRPPWFGFVATKLKLLKSSFCGVDAEGQVGTCLVLLYRSKSSPAGRWGLTRGLNSAVVLRAALLRMQSHVAIRWPPIPRGAVELSTLTNCAHDMTQFSLLIEMCHLISLDKRRP</sequence>
<dbReference type="EMBL" id="JARKIF010000015">
    <property type="protein sequence ID" value="KAJ7622092.1"/>
    <property type="molecule type" value="Genomic_DNA"/>
</dbReference>
<accession>A0AAD7FFZ1</accession>
<organism evidence="1 2">
    <name type="scientific">Roridomyces roridus</name>
    <dbReference type="NCBI Taxonomy" id="1738132"/>
    <lineage>
        <taxon>Eukaryota</taxon>
        <taxon>Fungi</taxon>
        <taxon>Dikarya</taxon>
        <taxon>Basidiomycota</taxon>
        <taxon>Agaricomycotina</taxon>
        <taxon>Agaricomycetes</taxon>
        <taxon>Agaricomycetidae</taxon>
        <taxon>Agaricales</taxon>
        <taxon>Marasmiineae</taxon>
        <taxon>Mycenaceae</taxon>
        <taxon>Roridomyces</taxon>
    </lineage>
</organism>
<gene>
    <name evidence="1" type="ORF">FB45DRAFT_1006148</name>
</gene>
<reference evidence="1" key="1">
    <citation type="submission" date="2023-03" db="EMBL/GenBank/DDBJ databases">
        <title>Massive genome expansion in bonnet fungi (Mycena s.s.) driven by repeated elements and novel gene families across ecological guilds.</title>
        <authorList>
            <consortium name="Lawrence Berkeley National Laboratory"/>
            <person name="Harder C.B."/>
            <person name="Miyauchi S."/>
            <person name="Viragh M."/>
            <person name="Kuo A."/>
            <person name="Thoen E."/>
            <person name="Andreopoulos B."/>
            <person name="Lu D."/>
            <person name="Skrede I."/>
            <person name="Drula E."/>
            <person name="Henrissat B."/>
            <person name="Morin E."/>
            <person name="Kohler A."/>
            <person name="Barry K."/>
            <person name="LaButti K."/>
            <person name="Morin E."/>
            <person name="Salamov A."/>
            <person name="Lipzen A."/>
            <person name="Mereny Z."/>
            <person name="Hegedus B."/>
            <person name="Baldrian P."/>
            <person name="Stursova M."/>
            <person name="Weitz H."/>
            <person name="Taylor A."/>
            <person name="Grigoriev I.V."/>
            <person name="Nagy L.G."/>
            <person name="Martin F."/>
            <person name="Kauserud H."/>
        </authorList>
    </citation>
    <scope>NUCLEOTIDE SEQUENCE</scope>
    <source>
        <strain evidence="1">9284</strain>
    </source>
</reference>
<proteinExistence type="predicted"/>
<name>A0AAD7FFZ1_9AGAR</name>
<comment type="caution">
    <text evidence="1">The sequence shown here is derived from an EMBL/GenBank/DDBJ whole genome shotgun (WGS) entry which is preliminary data.</text>
</comment>
<dbReference type="Proteomes" id="UP001221142">
    <property type="component" value="Unassembled WGS sequence"/>
</dbReference>
<evidence type="ECO:0000313" key="1">
    <source>
        <dbReference type="EMBL" id="KAJ7622092.1"/>
    </source>
</evidence>
<protein>
    <submittedName>
        <fullName evidence="1">Uncharacterized protein</fullName>
    </submittedName>
</protein>